<proteinExistence type="predicted"/>
<keyword evidence="3" id="KW-1185">Reference proteome</keyword>
<evidence type="ECO:0000259" key="1">
    <source>
        <dbReference type="Pfam" id="PF18701"/>
    </source>
</evidence>
<feature type="domain" description="DUF5641" evidence="1">
    <location>
        <begin position="58"/>
        <end position="138"/>
    </location>
</feature>
<reference evidence="2 3" key="1">
    <citation type="submission" date="2024-09" db="EMBL/GenBank/DDBJ databases">
        <title>A chromosome-level genome assembly of Gray's grenadier anchovy, Coilia grayii.</title>
        <authorList>
            <person name="Fu Z."/>
        </authorList>
    </citation>
    <scope>NUCLEOTIDE SEQUENCE [LARGE SCALE GENOMIC DNA]</scope>
    <source>
        <strain evidence="2">G4</strain>
        <tissue evidence="2">Muscle</tissue>
    </source>
</reference>
<dbReference type="Proteomes" id="UP001591681">
    <property type="component" value="Unassembled WGS sequence"/>
</dbReference>
<dbReference type="Pfam" id="PF18701">
    <property type="entry name" value="DUF5641"/>
    <property type="match status" value="1"/>
</dbReference>
<gene>
    <name evidence="2" type="ORF">ACEWY4_003879</name>
</gene>
<dbReference type="InterPro" id="IPR040676">
    <property type="entry name" value="DUF5641"/>
</dbReference>
<name>A0ABD1KK39_9TELE</name>
<dbReference type="AlphaFoldDB" id="A0ABD1KK39"/>
<dbReference type="PANTHER" id="PTHR47331:SF1">
    <property type="entry name" value="GAG-LIKE PROTEIN"/>
    <property type="match status" value="1"/>
</dbReference>
<evidence type="ECO:0000313" key="3">
    <source>
        <dbReference type="Proteomes" id="UP001591681"/>
    </source>
</evidence>
<accession>A0ABD1KK39</accession>
<dbReference type="EMBL" id="JBHFQA010000004">
    <property type="protein sequence ID" value="KAL2099485.1"/>
    <property type="molecule type" value="Genomic_DNA"/>
</dbReference>
<protein>
    <recommendedName>
        <fullName evidence="1">DUF5641 domain-containing protein</fullName>
    </recommendedName>
</protein>
<dbReference type="PANTHER" id="PTHR47331">
    <property type="entry name" value="PHD-TYPE DOMAIN-CONTAINING PROTEIN"/>
    <property type="match status" value="1"/>
</dbReference>
<organism evidence="2 3">
    <name type="scientific">Coilia grayii</name>
    <name type="common">Gray's grenadier anchovy</name>
    <dbReference type="NCBI Taxonomy" id="363190"/>
    <lineage>
        <taxon>Eukaryota</taxon>
        <taxon>Metazoa</taxon>
        <taxon>Chordata</taxon>
        <taxon>Craniata</taxon>
        <taxon>Vertebrata</taxon>
        <taxon>Euteleostomi</taxon>
        <taxon>Actinopterygii</taxon>
        <taxon>Neopterygii</taxon>
        <taxon>Teleostei</taxon>
        <taxon>Clupei</taxon>
        <taxon>Clupeiformes</taxon>
        <taxon>Clupeoidei</taxon>
        <taxon>Engraulidae</taxon>
        <taxon>Coilinae</taxon>
        <taxon>Coilia</taxon>
    </lineage>
</organism>
<comment type="caution">
    <text evidence="2">The sequence shown here is derived from an EMBL/GenBank/DDBJ whole genome shotgun (WGS) entry which is preliminary data.</text>
</comment>
<sequence>MGQAGFGKCSLPHRNGAAEAAVRVAKRALQSLSMSTFRRASHSSDFKSFNFNNYPYKRLREIQTQVNEFWKAWCQLVGPNLFVRTKWHTTERNVTVGDVVWLCDQNALRGQFKLGRVVTLAPDSKGIVRDVEILVTPGNCALVGHQEPETQSSVSQLDRKERSNGVILRRDVRRLVVLLAVEEQSL</sequence>
<evidence type="ECO:0000313" key="2">
    <source>
        <dbReference type="EMBL" id="KAL2099485.1"/>
    </source>
</evidence>